<gene>
    <name evidence="2" type="ORF">A3H15_02100</name>
</gene>
<evidence type="ECO:0000256" key="1">
    <source>
        <dbReference type="SAM" id="Phobius"/>
    </source>
</evidence>
<dbReference type="AlphaFoldDB" id="A0A1F6FRJ7"/>
<organism evidence="2 3">
    <name type="scientific">Candidatus Kaiserbacteria bacterium RIFCSPLOWO2_12_FULL_50_28</name>
    <dbReference type="NCBI Taxonomy" id="1798527"/>
    <lineage>
        <taxon>Bacteria</taxon>
        <taxon>Candidatus Kaiseribacteriota</taxon>
    </lineage>
</organism>
<keyword evidence="1" id="KW-1133">Transmembrane helix</keyword>
<protein>
    <submittedName>
        <fullName evidence="2">Uncharacterized protein</fullName>
    </submittedName>
</protein>
<name>A0A1F6FRJ7_9BACT</name>
<feature type="transmembrane region" description="Helical" evidence="1">
    <location>
        <begin position="18"/>
        <end position="37"/>
    </location>
</feature>
<keyword evidence="1" id="KW-0472">Membrane</keyword>
<reference evidence="2 3" key="1">
    <citation type="journal article" date="2016" name="Nat. Commun.">
        <title>Thousands of microbial genomes shed light on interconnected biogeochemical processes in an aquifer system.</title>
        <authorList>
            <person name="Anantharaman K."/>
            <person name="Brown C.T."/>
            <person name="Hug L.A."/>
            <person name="Sharon I."/>
            <person name="Castelle C.J."/>
            <person name="Probst A.J."/>
            <person name="Thomas B.C."/>
            <person name="Singh A."/>
            <person name="Wilkins M.J."/>
            <person name="Karaoz U."/>
            <person name="Brodie E.L."/>
            <person name="Williams K.H."/>
            <person name="Hubbard S.S."/>
            <person name="Banfield J.F."/>
        </authorList>
    </citation>
    <scope>NUCLEOTIDE SEQUENCE [LARGE SCALE GENOMIC DNA]</scope>
</reference>
<evidence type="ECO:0000313" key="3">
    <source>
        <dbReference type="Proteomes" id="UP000177968"/>
    </source>
</evidence>
<keyword evidence="1" id="KW-0812">Transmembrane</keyword>
<evidence type="ECO:0000313" key="2">
    <source>
        <dbReference type="EMBL" id="OGG88492.1"/>
    </source>
</evidence>
<dbReference type="Proteomes" id="UP000177968">
    <property type="component" value="Unassembled WGS sequence"/>
</dbReference>
<accession>A0A1F6FRJ7</accession>
<dbReference type="EMBL" id="MFMO01000001">
    <property type="protein sequence ID" value="OGG88492.1"/>
    <property type="molecule type" value="Genomic_DNA"/>
</dbReference>
<sequence>MRFQFFLPQKVFLDARPLLFRTTVVGVLSAAWLYFLLCRDCRRAEALHQSDKREVVRPHFLRLALFAHNRLHSVKKFLCNQRLVSSLKYLSLVFHQSGVEDVLEEGVRLADGHIVAEERFEFLVLAPLAQFAQVVVSGGVEFKEFFDFCCLVLVYVNPARLGVIEIAEWCKHRPDAVANFLPHTSRDVLAEIVYIIFALAERNLEHKQSLRRRFKPKRRKFEGTNQAAIYHMYDFASVYTVAS</sequence>
<proteinExistence type="predicted"/>
<comment type="caution">
    <text evidence="2">The sequence shown here is derived from an EMBL/GenBank/DDBJ whole genome shotgun (WGS) entry which is preliminary data.</text>
</comment>